<sequence>MSKTVLIVDDSESIRDLVEMTLENAGYTVIKSFDGEDATYKLNTSRPVDLIITDLNMPNLDGIDFIKNVRANEKYSTVPILLLTTESQAIKKEKAKEVGATGWIVKPFVREKLIAIVKKVIR</sequence>
<dbReference type="Gene3D" id="3.40.50.2300">
    <property type="match status" value="1"/>
</dbReference>
<gene>
    <name evidence="4" type="ORF">JL102_20790</name>
</gene>
<evidence type="ECO:0000313" key="4">
    <source>
        <dbReference type="EMBL" id="MBL3658601.1"/>
    </source>
</evidence>
<feature type="domain" description="Response regulatory" evidence="3">
    <location>
        <begin position="4"/>
        <end position="121"/>
    </location>
</feature>
<dbReference type="SMART" id="SM00448">
    <property type="entry name" value="REC"/>
    <property type="match status" value="1"/>
</dbReference>
<dbReference type="Proteomes" id="UP000659388">
    <property type="component" value="Unassembled WGS sequence"/>
</dbReference>
<dbReference type="InterPro" id="IPR050595">
    <property type="entry name" value="Bact_response_regulator"/>
</dbReference>
<dbReference type="InterPro" id="IPR011006">
    <property type="entry name" value="CheY-like_superfamily"/>
</dbReference>
<name>A0A937K2H5_9BACT</name>
<accession>A0A937K2H5</accession>
<evidence type="ECO:0000256" key="2">
    <source>
        <dbReference type="PROSITE-ProRule" id="PRU00169"/>
    </source>
</evidence>
<organism evidence="4 5">
    <name type="scientific">Fulvivirga sediminis</name>
    <dbReference type="NCBI Taxonomy" id="2803949"/>
    <lineage>
        <taxon>Bacteria</taxon>
        <taxon>Pseudomonadati</taxon>
        <taxon>Bacteroidota</taxon>
        <taxon>Cytophagia</taxon>
        <taxon>Cytophagales</taxon>
        <taxon>Fulvivirgaceae</taxon>
        <taxon>Fulvivirga</taxon>
    </lineage>
</organism>
<dbReference type="GO" id="GO:0000160">
    <property type="term" value="P:phosphorelay signal transduction system"/>
    <property type="evidence" value="ECO:0007669"/>
    <property type="project" value="InterPro"/>
</dbReference>
<dbReference type="PANTHER" id="PTHR44591:SF25">
    <property type="entry name" value="CHEMOTAXIS TWO-COMPONENT RESPONSE REGULATOR"/>
    <property type="match status" value="1"/>
</dbReference>
<dbReference type="AlphaFoldDB" id="A0A937K2H5"/>
<protein>
    <submittedName>
        <fullName evidence="4">Response regulator</fullName>
    </submittedName>
</protein>
<keyword evidence="1 2" id="KW-0597">Phosphoprotein</keyword>
<dbReference type="RefSeq" id="WP_202246396.1">
    <property type="nucleotide sequence ID" value="NZ_JAESIY010000014.1"/>
</dbReference>
<dbReference type="EMBL" id="JAESIY010000014">
    <property type="protein sequence ID" value="MBL3658601.1"/>
    <property type="molecule type" value="Genomic_DNA"/>
</dbReference>
<dbReference type="PANTHER" id="PTHR44591">
    <property type="entry name" value="STRESS RESPONSE REGULATOR PROTEIN 1"/>
    <property type="match status" value="1"/>
</dbReference>
<evidence type="ECO:0000259" key="3">
    <source>
        <dbReference type="PROSITE" id="PS50110"/>
    </source>
</evidence>
<evidence type="ECO:0000256" key="1">
    <source>
        <dbReference type="ARBA" id="ARBA00022553"/>
    </source>
</evidence>
<comment type="caution">
    <text evidence="4">The sequence shown here is derived from an EMBL/GenBank/DDBJ whole genome shotgun (WGS) entry which is preliminary data.</text>
</comment>
<dbReference type="PROSITE" id="PS50110">
    <property type="entry name" value="RESPONSE_REGULATORY"/>
    <property type="match status" value="1"/>
</dbReference>
<dbReference type="InterPro" id="IPR001789">
    <property type="entry name" value="Sig_transdc_resp-reg_receiver"/>
</dbReference>
<evidence type="ECO:0000313" key="5">
    <source>
        <dbReference type="Proteomes" id="UP000659388"/>
    </source>
</evidence>
<feature type="modified residue" description="4-aspartylphosphate" evidence="2">
    <location>
        <position position="54"/>
    </location>
</feature>
<keyword evidence="5" id="KW-1185">Reference proteome</keyword>
<proteinExistence type="predicted"/>
<reference evidence="4" key="1">
    <citation type="submission" date="2021-01" db="EMBL/GenBank/DDBJ databases">
        <title>Fulvivirga kasyanovii gen. nov., sp nov., a novel member of the phylum Bacteroidetes isolated from seawater in a mussel farm.</title>
        <authorList>
            <person name="Zhao L.-H."/>
            <person name="Wang Z.-J."/>
        </authorList>
    </citation>
    <scope>NUCLEOTIDE SEQUENCE</scope>
    <source>
        <strain evidence="4">2943</strain>
    </source>
</reference>
<dbReference type="SUPFAM" id="SSF52172">
    <property type="entry name" value="CheY-like"/>
    <property type="match status" value="1"/>
</dbReference>
<dbReference type="Pfam" id="PF00072">
    <property type="entry name" value="Response_reg"/>
    <property type="match status" value="1"/>
</dbReference>